<dbReference type="SMART" id="SM01246">
    <property type="entry name" value="Josephin"/>
    <property type="match status" value="1"/>
</dbReference>
<proteinExistence type="predicted"/>
<evidence type="ECO:0000256" key="1">
    <source>
        <dbReference type="ARBA" id="ARBA00000707"/>
    </source>
</evidence>
<evidence type="ECO:0000256" key="7">
    <source>
        <dbReference type="SAM" id="MobiDB-lite"/>
    </source>
</evidence>
<reference evidence="9" key="1">
    <citation type="submission" date="2023-08" db="EMBL/GenBank/DDBJ databases">
        <authorList>
            <person name="Audoor S."/>
            <person name="Bilcke G."/>
        </authorList>
    </citation>
    <scope>NUCLEOTIDE SEQUENCE</scope>
</reference>
<dbReference type="GO" id="GO:0004843">
    <property type="term" value="F:cysteine-type deubiquitinase activity"/>
    <property type="evidence" value="ECO:0007669"/>
    <property type="project" value="UniProtKB-EC"/>
</dbReference>
<dbReference type="PANTHER" id="PTHR13291">
    <property type="entry name" value="JOSEPHIN 1, 2"/>
    <property type="match status" value="1"/>
</dbReference>
<evidence type="ECO:0000313" key="10">
    <source>
        <dbReference type="Proteomes" id="UP001295423"/>
    </source>
</evidence>
<dbReference type="AlphaFoldDB" id="A0AAD2CPD9"/>
<comment type="caution">
    <text evidence="6">Lacks conserved residue(s) required for the propagation of feature annotation.</text>
</comment>
<dbReference type="EMBL" id="CAKOGP040000802">
    <property type="protein sequence ID" value="CAJ1939506.1"/>
    <property type="molecule type" value="Genomic_DNA"/>
</dbReference>
<keyword evidence="4" id="KW-0833">Ubl conjugation pathway</keyword>
<gene>
    <name evidence="9" type="ORF">CYCCA115_LOCUS6617</name>
</gene>
<organism evidence="9 10">
    <name type="scientific">Cylindrotheca closterium</name>
    <dbReference type="NCBI Taxonomy" id="2856"/>
    <lineage>
        <taxon>Eukaryota</taxon>
        <taxon>Sar</taxon>
        <taxon>Stramenopiles</taxon>
        <taxon>Ochrophyta</taxon>
        <taxon>Bacillariophyta</taxon>
        <taxon>Bacillariophyceae</taxon>
        <taxon>Bacillariophycidae</taxon>
        <taxon>Bacillariales</taxon>
        <taxon>Bacillariaceae</taxon>
        <taxon>Cylindrotheca</taxon>
    </lineage>
</organism>
<evidence type="ECO:0000256" key="5">
    <source>
        <dbReference type="ARBA" id="ARBA00022801"/>
    </source>
</evidence>
<dbReference type="Pfam" id="PF02099">
    <property type="entry name" value="Josephin"/>
    <property type="match status" value="1"/>
</dbReference>
<keyword evidence="3" id="KW-0645">Protease</keyword>
<dbReference type="InterPro" id="IPR006155">
    <property type="entry name" value="Josephin"/>
</dbReference>
<accession>A0AAD2CPD9</accession>
<keyword evidence="10" id="KW-1185">Reference proteome</keyword>
<dbReference type="EC" id="3.4.19.12" evidence="2"/>
<dbReference type="PROSITE" id="PS50957">
    <property type="entry name" value="JOSEPHIN"/>
    <property type="match status" value="1"/>
</dbReference>
<comment type="caution">
    <text evidence="9">The sequence shown here is derived from an EMBL/GenBank/DDBJ whole genome shotgun (WGS) entry which is preliminary data.</text>
</comment>
<name>A0AAD2CPD9_9STRA</name>
<evidence type="ECO:0000256" key="2">
    <source>
        <dbReference type="ARBA" id="ARBA00012759"/>
    </source>
</evidence>
<dbReference type="Gene3D" id="3.90.70.40">
    <property type="match status" value="1"/>
</dbReference>
<feature type="region of interest" description="Disordered" evidence="7">
    <location>
        <begin position="93"/>
        <end position="118"/>
    </location>
</feature>
<dbReference type="Proteomes" id="UP001295423">
    <property type="component" value="Unassembled WGS sequence"/>
</dbReference>
<dbReference type="PANTHER" id="PTHR13291:SF0">
    <property type="entry name" value="JOSEPHIN-LIKE PROTEIN"/>
    <property type="match status" value="1"/>
</dbReference>
<keyword evidence="5" id="KW-0378">Hydrolase</keyword>
<feature type="domain" description="Josephin" evidence="8">
    <location>
        <begin position="7"/>
        <end position="192"/>
    </location>
</feature>
<dbReference type="GO" id="GO:0006508">
    <property type="term" value="P:proteolysis"/>
    <property type="evidence" value="ECO:0007669"/>
    <property type="project" value="UniProtKB-KW"/>
</dbReference>
<evidence type="ECO:0000256" key="3">
    <source>
        <dbReference type="ARBA" id="ARBA00022670"/>
    </source>
</evidence>
<comment type="catalytic activity">
    <reaction evidence="1">
        <text>Thiol-dependent hydrolysis of ester, thioester, amide, peptide and isopeptide bonds formed by the C-terminal Gly of ubiquitin (a 76-residue protein attached to proteins as an intracellular targeting signal).</text>
        <dbReference type="EC" id="3.4.19.12"/>
    </reaction>
</comment>
<evidence type="ECO:0000313" key="9">
    <source>
        <dbReference type="EMBL" id="CAJ1939506.1"/>
    </source>
</evidence>
<dbReference type="GO" id="GO:0016579">
    <property type="term" value="P:protein deubiquitination"/>
    <property type="evidence" value="ECO:0007669"/>
    <property type="project" value="InterPro"/>
</dbReference>
<evidence type="ECO:0000256" key="6">
    <source>
        <dbReference type="PROSITE-ProRule" id="PRU00331"/>
    </source>
</evidence>
<dbReference type="InterPro" id="IPR040053">
    <property type="entry name" value="JOSD1/2"/>
</dbReference>
<evidence type="ECO:0000256" key="4">
    <source>
        <dbReference type="ARBA" id="ARBA00022786"/>
    </source>
</evidence>
<evidence type="ECO:0000259" key="8">
    <source>
        <dbReference type="PROSITE" id="PS50957"/>
    </source>
</evidence>
<sequence length="192" mass="21985">MPNADGLPYHESQALLRQLCLMHALNMLVGEPRLNQAHMDQVCNQLVQLSPEPSVSTTNPHRGRWLGGNYDVNVAIYILENEWNYQVNYYSRRRTPKNNSNSNENMDESVEESSSLSSMEGVLVNVPGTFPWTRHWIMYKPWNRGEGAAKQQWYRLDSKAACPIQVKDLQVQVDKHSQTGDTVLTIQKQQGE</sequence>
<protein>
    <recommendedName>
        <fullName evidence="2">ubiquitinyl hydrolase 1</fullName>
        <ecNumber evidence="2">3.4.19.12</ecNumber>
    </recommendedName>
</protein>